<comment type="similarity">
    <text evidence="1 5">Belongs to the proline oxidase family.</text>
</comment>
<gene>
    <name evidence="7" type="ORF">EHS25_002817</name>
</gene>
<comment type="catalytic activity">
    <reaction evidence="5">
        <text>L-proline + a quinone = (S)-1-pyrroline-5-carboxylate + a quinol + H(+)</text>
        <dbReference type="Rhea" id="RHEA:23784"/>
        <dbReference type="ChEBI" id="CHEBI:15378"/>
        <dbReference type="ChEBI" id="CHEBI:17388"/>
        <dbReference type="ChEBI" id="CHEBI:24646"/>
        <dbReference type="ChEBI" id="CHEBI:60039"/>
        <dbReference type="ChEBI" id="CHEBI:132124"/>
        <dbReference type="EC" id="1.5.5.2"/>
    </reaction>
</comment>
<keyword evidence="5" id="KW-0274">FAD</keyword>
<dbReference type="InterPro" id="IPR002872">
    <property type="entry name" value="Proline_DH_dom"/>
</dbReference>
<keyword evidence="4 5" id="KW-0642">Proline metabolism</keyword>
<reference evidence="7 8" key="1">
    <citation type="submission" date="2018-11" db="EMBL/GenBank/DDBJ databases">
        <title>Genome sequence of Saitozyma podzolica DSM 27192.</title>
        <authorList>
            <person name="Aliyu H."/>
            <person name="Gorte O."/>
            <person name="Ochsenreither K."/>
        </authorList>
    </citation>
    <scope>NUCLEOTIDE SEQUENCE [LARGE SCALE GENOMIC DNA]</scope>
    <source>
        <strain evidence="7 8">DSM 27192</strain>
    </source>
</reference>
<feature type="non-terminal residue" evidence="7">
    <location>
        <position position="401"/>
    </location>
</feature>
<evidence type="ECO:0000256" key="5">
    <source>
        <dbReference type="RuleBase" id="RU364054"/>
    </source>
</evidence>
<dbReference type="STRING" id="1890683.A0A427YBU3"/>
<keyword evidence="3 5" id="KW-0560">Oxidoreductase</keyword>
<dbReference type="InterPro" id="IPR015659">
    <property type="entry name" value="Proline_oxidase"/>
</dbReference>
<dbReference type="GO" id="GO:0010133">
    <property type="term" value="P:L-proline catabolic process to L-glutamate"/>
    <property type="evidence" value="ECO:0007669"/>
    <property type="project" value="TreeGrafter"/>
</dbReference>
<evidence type="ECO:0000256" key="3">
    <source>
        <dbReference type="ARBA" id="ARBA00023002"/>
    </source>
</evidence>
<dbReference type="SUPFAM" id="SSF51730">
    <property type="entry name" value="FAD-linked oxidoreductase"/>
    <property type="match status" value="1"/>
</dbReference>
<protein>
    <recommendedName>
        <fullName evidence="2 5">Proline dehydrogenase</fullName>
        <ecNumber evidence="2 5">1.5.5.2</ecNumber>
    </recommendedName>
</protein>
<keyword evidence="5" id="KW-0285">Flavoprotein</keyword>
<dbReference type="OrthoDB" id="5464at2759"/>
<evidence type="ECO:0000313" key="7">
    <source>
        <dbReference type="EMBL" id="RSH88590.1"/>
    </source>
</evidence>
<evidence type="ECO:0000256" key="1">
    <source>
        <dbReference type="ARBA" id="ARBA00005869"/>
    </source>
</evidence>
<evidence type="ECO:0000259" key="6">
    <source>
        <dbReference type="Pfam" id="PF01619"/>
    </source>
</evidence>
<evidence type="ECO:0000313" key="8">
    <source>
        <dbReference type="Proteomes" id="UP000279259"/>
    </source>
</evidence>
<dbReference type="PANTHER" id="PTHR13914:SF0">
    <property type="entry name" value="PROLINE DEHYDROGENASE 1, MITOCHONDRIAL"/>
    <property type="match status" value="1"/>
</dbReference>
<sequence>MSIRRTGALFLSTARGIFDLFDLIVQQASTGIASAPSGYPVGTGYRIPALPLRLSIGGKRQRRDHSSHHHHHLPYLPSQQPHFRSYVHILRSYLVYSACSIPPLIDNAPGLLHFFTHSPIPGLKGLTEAIVRRTFFAQFVPGENVGECTPKMEELRERNIGAVLNYSAEAECETKDDARRLQQARLKEVYRALEGAGEFEDRVAAKGGLRGSTAFALKVTGLIDPDILARASTTILRLRPLTHSNAPSSPFSAPLPPVPYPGTPSDVDSRVVAHPKGDDGRVLLALKGTVEGDMEELRRLWGDLRDLGSFAKRKGVKLMIDAEHTWYQPALDAYTLLLSQEFNRPPRKSLGGVSSEWNGPLIFGTYQSYLTRQPQHLLAAIRHAESDGYALGVKLVRGAYF</sequence>
<dbReference type="GO" id="GO:0071949">
    <property type="term" value="F:FAD binding"/>
    <property type="evidence" value="ECO:0007669"/>
    <property type="project" value="TreeGrafter"/>
</dbReference>
<comment type="caution">
    <text evidence="7">The sequence shown here is derived from an EMBL/GenBank/DDBJ whole genome shotgun (WGS) entry which is preliminary data.</text>
</comment>
<evidence type="ECO:0000256" key="4">
    <source>
        <dbReference type="ARBA" id="ARBA00023062"/>
    </source>
</evidence>
<dbReference type="PANTHER" id="PTHR13914">
    <property type="entry name" value="PROLINE OXIDASE"/>
    <property type="match status" value="1"/>
</dbReference>
<dbReference type="Pfam" id="PF01619">
    <property type="entry name" value="Pro_dh"/>
    <property type="match status" value="1"/>
</dbReference>
<dbReference type="EMBL" id="RSCD01000016">
    <property type="protein sequence ID" value="RSH88590.1"/>
    <property type="molecule type" value="Genomic_DNA"/>
</dbReference>
<feature type="domain" description="Proline dehydrogenase" evidence="6">
    <location>
        <begin position="150"/>
        <end position="400"/>
    </location>
</feature>
<dbReference type="GO" id="GO:0004657">
    <property type="term" value="F:proline dehydrogenase activity"/>
    <property type="evidence" value="ECO:0007669"/>
    <property type="project" value="UniProtKB-EC"/>
</dbReference>
<comment type="function">
    <text evidence="5">Converts proline to delta-1-pyrroline-5-carboxylate.</text>
</comment>
<accession>A0A427YBU3</accession>
<dbReference type="GO" id="GO:0005739">
    <property type="term" value="C:mitochondrion"/>
    <property type="evidence" value="ECO:0007669"/>
    <property type="project" value="TreeGrafter"/>
</dbReference>
<dbReference type="Gene3D" id="3.20.20.220">
    <property type="match status" value="1"/>
</dbReference>
<proteinExistence type="inferred from homology"/>
<organism evidence="7 8">
    <name type="scientific">Saitozyma podzolica</name>
    <dbReference type="NCBI Taxonomy" id="1890683"/>
    <lineage>
        <taxon>Eukaryota</taxon>
        <taxon>Fungi</taxon>
        <taxon>Dikarya</taxon>
        <taxon>Basidiomycota</taxon>
        <taxon>Agaricomycotina</taxon>
        <taxon>Tremellomycetes</taxon>
        <taxon>Tremellales</taxon>
        <taxon>Trimorphomycetaceae</taxon>
        <taxon>Saitozyma</taxon>
    </lineage>
</organism>
<keyword evidence="8" id="KW-1185">Reference proteome</keyword>
<dbReference type="InterPro" id="IPR029041">
    <property type="entry name" value="FAD-linked_oxidoreductase-like"/>
</dbReference>
<dbReference type="EC" id="1.5.5.2" evidence="2 5"/>
<dbReference type="AlphaFoldDB" id="A0A427YBU3"/>
<name>A0A427YBU3_9TREE</name>
<comment type="cofactor">
    <cofactor evidence="5">
        <name>FAD</name>
        <dbReference type="ChEBI" id="CHEBI:57692"/>
    </cofactor>
</comment>
<dbReference type="Proteomes" id="UP000279259">
    <property type="component" value="Unassembled WGS sequence"/>
</dbReference>
<evidence type="ECO:0000256" key="2">
    <source>
        <dbReference type="ARBA" id="ARBA00012695"/>
    </source>
</evidence>